<feature type="domain" description="UspA" evidence="2">
    <location>
        <begin position="153"/>
        <end position="287"/>
    </location>
</feature>
<keyword evidence="4" id="KW-1185">Reference proteome</keyword>
<dbReference type="InterPro" id="IPR006015">
    <property type="entry name" value="Universal_stress_UspA"/>
</dbReference>
<dbReference type="RefSeq" id="WP_146594075.1">
    <property type="nucleotide sequence ID" value="NZ_SJPT01000002.1"/>
</dbReference>
<proteinExistence type="inferred from homology"/>
<gene>
    <name evidence="3" type="ORF">Pla52o_17640</name>
</gene>
<dbReference type="SUPFAM" id="SSF52402">
    <property type="entry name" value="Adenine nucleotide alpha hydrolases-like"/>
    <property type="match status" value="2"/>
</dbReference>
<evidence type="ECO:0000256" key="1">
    <source>
        <dbReference type="ARBA" id="ARBA00008791"/>
    </source>
</evidence>
<dbReference type="Gene3D" id="3.40.50.620">
    <property type="entry name" value="HUPs"/>
    <property type="match status" value="1"/>
</dbReference>
<accession>A0A5C6CKR6</accession>
<dbReference type="CDD" id="cd00293">
    <property type="entry name" value="USP-like"/>
    <property type="match status" value="2"/>
</dbReference>
<comment type="caution">
    <text evidence="3">The sequence shown here is derived from an EMBL/GenBank/DDBJ whole genome shotgun (WGS) entry which is preliminary data.</text>
</comment>
<evidence type="ECO:0000259" key="2">
    <source>
        <dbReference type="Pfam" id="PF00582"/>
    </source>
</evidence>
<dbReference type="PRINTS" id="PR01438">
    <property type="entry name" value="UNVRSLSTRESS"/>
</dbReference>
<dbReference type="InterPro" id="IPR051688">
    <property type="entry name" value="USP_A"/>
</dbReference>
<dbReference type="PANTHER" id="PTHR43010:SF1">
    <property type="entry name" value="USPA DOMAIN-CONTAINING PROTEIN"/>
    <property type="match status" value="1"/>
</dbReference>
<dbReference type="Proteomes" id="UP000316304">
    <property type="component" value="Unassembled WGS sequence"/>
</dbReference>
<evidence type="ECO:0000313" key="4">
    <source>
        <dbReference type="Proteomes" id="UP000316304"/>
    </source>
</evidence>
<dbReference type="EMBL" id="SJPT01000002">
    <property type="protein sequence ID" value="TWU25463.1"/>
    <property type="molecule type" value="Genomic_DNA"/>
</dbReference>
<organism evidence="3 4">
    <name type="scientific">Novipirellula galeiformis</name>
    <dbReference type="NCBI Taxonomy" id="2528004"/>
    <lineage>
        <taxon>Bacteria</taxon>
        <taxon>Pseudomonadati</taxon>
        <taxon>Planctomycetota</taxon>
        <taxon>Planctomycetia</taxon>
        <taxon>Pirellulales</taxon>
        <taxon>Pirellulaceae</taxon>
        <taxon>Novipirellula</taxon>
    </lineage>
</organism>
<comment type="similarity">
    <text evidence="1">Belongs to the universal stress protein A family.</text>
</comment>
<dbReference type="PANTHER" id="PTHR43010">
    <property type="entry name" value="UNIVERSAL STRESS PROTEIN SLR1230"/>
    <property type="match status" value="1"/>
</dbReference>
<name>A0A5C6CKR6_9BACT</name>
<feature type="domain" description="UspA" evidence="2">
    <location>
        <begin position="1"/>
        <end position="141"/>
    </location>
</feature>
<dbReference type="Pfam" id="PF00582">
    <property type="entry name" value="Usp"/>
    <property type="match status" value="2"/>
</dbReference>
<reference evidence="3 4" key="1">
    <citation type="submission" date="2019-02" db="EMBL/GenBank/DDBJ databases">
        <title>Deep-cultivation of Planctomycetes and their phenomic and genomic characterization uncovers novel biology.</title>
        <authorList>
            <person name="Wiegand S."/>
            <person name="Jogler M."/>
            <person name="Boedeker C."/>
            <person name="Pinto D."/>
            <person name="Vollmers J."/>
            <person name="Rivas-Marin E."/>
            <person name="Kohn T."/>
            <person name="Peeters S.H."/>
            <person name="Heuer A."/>
            <person name="Rast P."/>
            <person name="Oberbeckmann S."/>
            <person name="Bunk B."/>
            <person name="Jeske O."/>
            <person name="Meyerdierks A."/>
            <person name="Storesund J.E."/>
            <person name="Kallscheuer N."/>
            <person name="Luecker S."/>
            <person name="Lage O.M."/>
            <person name="Pohl T."/>
            <person name="Merkel B.J."/>
            <person name="Hornburger P."/>
            <person name="Mueller R.-W."/>
            <person name="Bruemmer F."/>
            <person name="Labrenz M."/>
            <person name="Spormann A.M."/>
            <person name="Op Den Camp H."/>
            <person name="Overmann J."/>
            <person name="Amann R."/>
            <person name="Jetten M.S.M."/>
            <person name="Mascher T."/>
            <person name="Medema M.H."/>
            <person name="Devos D.P."/>
            <person name="Kaster A.-K."/>
            <person name="Ovreas L."/>
            <person name="Rohde M."/>
            <person name="Galperin M.Y."/>
            <person name="Jogler C."/>
        </authorList>
    </citation>
    <scope>NUCLEOTIDE SEQUENCE [LARGE SCALE GENOMIC DNA]</scope>
    <source>
        <strain evidence="3 4">Pla52o</strain>
    </source>
</reference>
<dbReference type="OrthoDB" id="6368426at2"/>
<dbReference type="InterPro" id="IPR006016">
    <property type="entry name" value="UspA"/>
</dbReference>
<evidence type="ECO:0000313" key="3">
    <source>
        <dbReference type="EMBL" id="TWU25463.1"/>
    </source>
</evidence>
<dbReference type="Gene3D" id="3.40.50.12370">
    <property type="match status" value="1"/>
</dbReference>
<sequence length="306" mass="33649">MQNILLATDGSKSAEVAAEFLAHLPHRDKVELTVVTVIEIPSIDRAYPMSEWMLKSMEREHAYARESFAKIEQMFAGANVNLRHLIREGDRGVSIVQVARELSAGLIVLGARGHSLVGRILLGSTSEFVATHAHCSVLVVRPRPTPAPDRPLRIAIGYEATPSAQAALEEFLETGWGHQTEVDLVAVISFSSGIAYQIERDPESIIQIATTANQSALIRLHQDVPQAEPHVIESTHVSEGLVTFVETRQSDLLIVGETPRHFLGRALMGSVTRYVVRHAPCSVWITRNRVIRDLGFANETSTQGDT</sequence>
<protein>
    <submittedName>
        <fullName evidence="3">Putative universal stress protein</fullName>
    </submittedName>
</protein>
<dbReference type="AlphaFoldDB" id="A0A5C6CKR6"/>
<dbReference type="InterPro" id="IPR014729">
    <property type="entry name" value="Rossmann-like_a/b/a_fold"/>
</dbReference>